<feature type="compositionally biased region" description="Polar residues" evidence="1">
    <location>
        <begin position="178"/>
        <end position="190"/>
    </location>
</feature>
<dbReference type="Proteomes" id="UP001150266">
    <property type="component" value="Unassembled WGS sequence"/>
</dbReference>
<feature type="compositionally biased region" description="Low complexity" evidence="1">
    <location>
        <begin position="6"/>
        <end position="28"/>
    </location>
</feature>
<dbReference type="AlphaFoldDB" id="A0A9W9AAI0"/>
<protein>
    <submittedName>
        <fullName evidence="2">Uncharacterized protein</fullName>
    </submittedName>
</protein>
<feature type="compositionally biased region" description="Low complexity" evidence="1">
    <location>
        <begin position="63"/>
        <end position="92"/>
    </location>
</feature>
<reference evidence="2" key="1">
    <citation type="submission" date="2022-08" db="EMBL/GenBank/DDBJ databases">
        <title>A Global Phylogenomic Analysis of the Shiitake Genus Lentinula.</title>
        <authorList>
            <consortium name="DOE Joint Genome Institute"/>
            <person name="Sierra-Patev S."/>
            <person name="Min B."/>
            <person name="Naranjo-Ortiz M."/>
            <person name="Looney B."/>
            <person name="Konkel Z."/>
            <person name="Slot J.C."/>
            <person name="Sakamoto Y."/>
            <person name="Steenwyk J.L."/>
            <person name="Rokas A."/>
            <person name="Carro J."/>
            <person name="Camarero S."/>
            <person name="Ferreira P."/>
            <person name="Molpeceres G."/>
            <person name="Ruiz-Duenas F.J."/>
            <person name="Serrano A."/>
            <person name="Henrissat B."/>
            <person name="Drula E."/>
            <person name="Hughes K.W."/>
            <person name="Mata J.L."/>
            <person name="Ishikawa N.K."/>
            <person name="Vargas-Isla R."/>
            <person name="Ushijima S."/>
            <person name="Smith C.A."/>
            <person name="Ahrendt S."/>
            <person name="Andreopoulos W."/>
            <person name="He G."/>
            <person name="Labutti K."/>
            <person name="Lipzen A."/>
            <person name="Ng V."/>
            <person name="Riley R."/>
            <person name="Sandor L."/>
            <person name="Barry K."/>
            <person name="Martinez A.T."/>
            <person name="Xiao Y."/>
            <person name="Gibbons J.G."/>
            <person name="Terashima K."/>
            <person name="Grigoriev I.V."/>
            <person name="Hibbett D.S."/>
        </authorList>
    </citation>
    <scope>NUCLEOTIDE SEQUENCE</scope>
    <source>
        <strain evidence="2">JLM2183</strain>
    </source>
</reference>
<accession>A0A9W9AAI0</accession>
<feature type="compositionally biased region" description="Basic and acidic residues" evidence="1">
    <location>
        <begin position="272"/>
        <end position="282"/>
    </location>
</feature>
<dbReference type="EMBL" id="JAOTPV010000010">
    <property type="protein sequence ID" value="KAJ4477523.1"/>
    <property type="molecule type" value="Genomic_DNA"/>
</dbReference>
<evidence type="ECO:0000313" key="3">
    <source>
        <dbReference type="Proteomes" id="UP001150266"/>
    </source>
</evidence>
<keyword evidence="3" id="KW-1185">Reference proteome</keyword>
<gene>
    <name evidence="2" type="ORF">J3R30DRAFT_3703961</name>
</gene>
<feature type="compositionally biased region" description="Polar residues" evidence="1">
    <location>
        <begin position="322"/>
        <end position="337"/>
    </location>
</feature>
<evidence type="ECO:0000313" key="2">
    <source>
        <dbReference type="EMBL" id="KAJ4477523.1"/>
    </source>
</evidence>
<feature type="region of interest" description="Disordered" evidence="1">
    <location>
        <begin position="1"/>
        <end position="290"/>
    </location>
</feature>
<sequence>MDSSHKSNSSSSVRSSSNVPRRPKSPVSMYQMGYGVGAPKPPRPLVRLEPKVPKSNRTSTFDNSSNHSPSISISSSFASSSSSVGTSSTNSTKGRPPSRSFLRLFSKRKASTTPPTIFEPLNTPVSSTRPFRSPESEARLKADNLDNSVRNANRPPSIGPDDNEILEVLRESHPGHYTAQTHSRRASLTLSPIRRPNSLLQEQPPVTPYGTEHSHLPPRPNRNPKRPKTAPSSHSDKRPLPQIPKNEAPSIATSSSPVAFGDLDNTTPRPIQTEEHNTRKIESPSLSLTRSKSISHSMMMVAPRPDSPFIDVSRPMQSYLATSLGTNQSRTSSSNVERSMRPQGWSGEWNINDMQDVIQKLRELK</sequence>
<proteinExistence type="predicted"/>
<organism evidence="2 3">
    <name type="scientific">Lentinula aciculospora</name>
    <dbReference type="NCBI Taxonomy" id="153920"/>
    <lineage>
        <taxon>Eukaryota</taxon>
        <taxon>Fungi</taxon>
        <taxon>Dikarya</taxon>
        <taxon>Basidiomycota</taxon>
        <taxon>Agaricomycotina</taxon>
        <taxon>Agaricomycetes</taxon>
        <taxon>Agaricomycetidae</taxon>
        <taxon>Agaricales</taxon>
        <taxon>Marasmiineae</taxon>
        <taxon>Omphalotaceae</taxon>
        <taxon>Lentinula</taxon>
    </lineage>
</organism>
<evidence type="ECO:0000256" key="1">
    <source>
        <dbReference type="SAM" id="MobiDB-lite"/>
    </source>
</evidence>
<dbReference type="OrthoDB" id="3232670at2759"/>
<name>A0A9W9AAI0_9AGAR</name>
<feature type="region of interest" description="Disordered" evidence="1">
    <location>
        <begin position="322"/>
        <end position="348"/>
    </location>
</feature>
<comment type="caution">
    <text evidence="2">The sequence shown here is derived from an EMBL/GenBank/DDBJ whole genome shotgun (WGS) entry which is preliminary data.</text>
</comment>
<feature type="compositionally biased region" description="Basic and acidic residues" evidence="1">
    <location>
        <begin position="132"/>
        <end position="144"/>
    </location>
</feature>